<evidence type="ECO:0000256" key="2">
    <source>
        <dbReference type="SAM" id="SignalP"/>
    </source>
</evidence>
<dbReference type="OrthoDB" id="5144514at2759"/>
<feature type="chain" id="PRO_5025513862" description="Osmotin, thaumatin-like protein" evidence="2">
    <location>
        <begin position="20"/>
        <end position="280"/>
    </location>
</feature>
<dbReference type="PANTHER" id="PTHR36195">
    <property type="entry name" value="DOMAIN PROTEIN, PUTATIVE (AFU_ORTHOLOGUE AFUA_5G01990)-RELATED-RELATED"/>
    <property type="match status" value="1"/>
</dbReference>
<dbReference type="Pfam" id="PF04681">
    <property type="entry name" value="Bys1"/>
    <property type="match status" value="1"/>
</dbReference>
<dbReference type="RefSeq" id="XP_033653206.1">
    <property type="nucleotide sequence ID" value="XM_033799796.1"/>
</dbReference>
<reference evidence="3" key="1">
    <citation type="journal article" date="2020" name="Stud. Mycol.">
        <title>101 Dothideomycetes genomes: a test case for predicting lifestyles and emergence of pathogens.</title>
        <authorList>
            <person name="Haridas S."/>
            <person name="Albert R."/>
            <person name="Binder M."/>
            <person name="Bloem J."/>
            <person name="Labutti K."/>
            <person name="Salamov A."/>
            <person name="Andreopoulos B."/>
            <person name="Baker S."/>
            <person name="Barry K."/>
            <person name="Bills G."/>
            <person name="Bluhm B."/>
            <person name="Cannon C."/>
            <person name="Castanera R."/>
            <person name="Culley D."/>
            <person name="Daum C."/>
            <person name="Ezra D."/>
            <person name="Gonzalez J."/>
            <person name="Henrissat B."/>
            <person name="Kuo A."/>
            <person name="Liang C."/>
            <person name="Lipzen A."/>
            <person name="Lutzoni F."/>
            <person name="Magnuson J."/>
            <person name="Mondo S."/>
            <person name="Nolan M."/>
            <person name="Ohm R."/>
            <person name="Pangilinan J."/>
            <person name="Park H.-J."/>
            <person name="Ramirez L."/>
            <person name="Alfaro M."/>
            <person name="Sun H."/>
            <person name="Tritt A."/>
            <person name="Yoshinaga Y."/>
            <person name="Zwiers L.-H."/>
            <person name="Turgeon B."/>
            <person name="Goodwin S."/>
            <person name="Spatafora J."/>
            <person name="Crous P."/>
            <person name="Grigoriev I."/>
        </authorList>
    </citation>
    <scope>NUCLEOTIDE SEQUENCE</scope>
    <source>
        <strain evidence="3">CBS 379.55</strain>
    </source>
</reference>
<gene>
    <name evidence="3" type="ORF">EI97DRAFT_443095</name>
</gene>
<keyword evidence="2" id="KW-0732">Signal</keyword>
<proteinExistence type="predicted"/>
<dbReference type="GeneID" id="54552971"/>
<organism evidence="3 4">
    <name type="scientific">Westerdykella ornata</name>
    <dbReference type="NCBI Taxonomy" id="318751"/>
    <lineage>
        <taxon>Eukaryota</taxon>
        <taxon>Fungi</taxon>
        <taxon>Dikarya</taxon>
        <taxon>Ascomycota</taxon>
        <taxon>Pezizomycotina</taxon>
        <taxon>Dothideomycetes</taxon>
        <taxon>Pleosporomycetidae</taxon>
        <taxon>Pleosporales</taxon>
        <taxon>Sporormiaceae</taxon>
        <taxon>Westerdykella</taxon>
    </lineage>
</organism>
<feature type="signal peptide" evidence="2">
    <location>
        <begin position="1"/>
        <end position="19"/>
    </location>
</feature>
<dbReference type="EMBL" id="ML986496">
    <property type="protein sequence ID" value="KAF2275667.1"/>
    <property type="molecule type" value="Genomic_DNA"/>
</dbReference>
<evidence type="ECO:0000313" key="3">
    <source>
        <dbReference type="EMBL" id="KAF2275667.1"/>
    </source>
</evidence>
<evidence type="ECO:0000256" key="1">
    <source>
        <dbReference type="SAM" id="MobiDB-lite"/>
    </source>
</evidence>
<dbReference type="SUPFAM" id="SSF49870">
    <property type="entry name" value="Osmotin, thaumatin-like protein"/>
    <property type="match status" value="1"/>
</dbReference>
<dbReference type="InterPro" id="IPR037176">
    <property type="entry name" value="Osmotin/thaumatin-like_sf"/>
</dbReference>
<evidence type="ECO:0000313" key="4">
    <source>
        <dbReference type="Proteomes" id="UP000800097"/>
    </source>
</evidence>
<dbReference type="Proteomes" id="UP000800097">
    <property type="component" value="Unassembled WGS sequence"/>
</dbReference>
<name>A0A6A6JH33_WESOR</name>
<feature type="region of interest" description="Disordered" evidence="1">
    <location>
        <begin position="201"/>
        <end position="222"/>
    </location>
</feature>
<evidence type="ECO:0008006" key="5">
    <source>
        <dbReference type="Google" id="ProtNLM"/>
    </source>
</evidence>
<sequence>MRFSTIASAAALAPAVVSATYNADLKDKLGVARVHNKCPYDVYLWSVRKGDMGCPSGAAKVLKTGESYEEQYRDHKDGEGVSIKISKSDSCKGDNIDITQLEYFINHANADFFYNFLDVSFVDCLGGNCPGRDKFYLKSGNNGDPRLATAGADKAICPVLSCSSKEECATMAYINPDDVQTKSCEPAADMDFYLCVSSPDEGVSNDAPKPSDEEKPAPSSVQEAASKIDVKIAAAAITPAPAGGAQKQPKIKTEVVYVTEYKYVNAKRHGHGHVHKRFHA</sequence>
<protein>
    <recommendedName>
        <fullName evidence="5">Osmotin, thaumatin-like protein</fullName>
    </recommendedName>
</protein>
<dbReference type="AlphaFoldDB" id="A0A6A6JH33"/>
<dbReference type="InterPro" id="IPR006771">
    <property type="entry name" value="CetA-like"/>
</dbReference>
<keyword evidence="4" id="KW-1185">Reference proteome</keyword>
<accession>A0A6A6JH33</accession>